<dbReference type="GO" id="GO:0005737">
    <property type="term" value="C:cytoplasm"/>
    <property type="evidence" value="ECO:0007669"/>
    <property type="project" value="TreeGrafter"/>
</dbReference>
<dbReference type="NCBIfam" id="TIGR04192">
    <property type="entry name" value="GRASP_w_spasm"/>
    <property type="match status" value="1"/>
</dbReference>
<name>A0A2P8D1E0_9BACT</name>
<proteinExistence type="predicted"/>
<dbReference type="OrthoDB" id="583309at2"/>
<sequence length="324" mass="37048">MIVIHSQQDESTTDDVLDWLYYFGMEQVKRVNGTNPINAKALRINNHTQHSNLFDDAESSAINAYWYRRGHLACEISEPIKLGYSGFVTYFEKEYDHLTKGISQVFKQYRNINSFEDTGTNKLTNLAVAAGVDLLIPDTLVTADVKAIKAFSAIYPRIITKAIGHNRITATIDDNSYINIAVDTAIFDQDKINALPEENNFLPAVFQEYLEKKYELRIFYFHGQVYSMAIFSQLNEATKVDFRKHDTETPNRCVPYQLPEDIEKKLGRFMQHIAMNSGSIDMVVTPSGEHVFLEVNPVGQLQWLSANCNYPIEREIAKFLLHDS</sequence>
<dbReference type="InterPro" id="IPR026455">
    <property type="entry name" value="GRASP_w_spasm"/>
</dbReference>
<dbReference type="RefSeq" id="WP_106523645.1">
    <property type="nucleotide sequence ID" value="NZ_PYGD01000006.1"/>
</dbReference>
<dbReference type="Proteomes" id="UP000240572">
    <property type="component" value="Unassembled WGS sequence"/>
</dbReference>
<evidence type="ECO:0000313" key="2">
    <source>
        <dbReference type="Proteomes" id="UP000240572"/>
    </source>
</evidence>
<reference evidence="1 2" key="1">
    <citation type="submission" date="2018-03" db="EMBL/GenBank/DDBJ databases">
        <title>Genomic Encyclopedia of Type Strains, Phase III (KMG-III): the genomes of soil and plant-associated and newly described type strains.</title>
        <authorList>
            <person name="Whitman W."/>
        </authorList>
    </citation>
    <scope>NUCLEOTIDE SEQUENCE [LARGE SCALE GENOMIC DNA]</scope>
    <source>
        <strain evidence="1 2">CGMCC 1.12700</strain>
    </source>
</reference>
<dbReference type="EMBL" id="PYGD01000006">
    <property type="protein sequence ID" value="PSK91034.1"/>
    <property type="molecule type" value="Genomic_DNA"/>
</dbReference>
<comment type="caution">
    <text evidence="1">The sequence shown here is derived from an EMBL/GenBank/DDBJ whole genome shotgun (WGS) entry which is preliminary data.</text>
</comment>
<evidence type="ECO:0000313" key="1">
    <source>
        <dbReference type="EMBL" id="PSK91034.1"/>
    </source>
</evidence>
<dbReference type="GO" id="GO:0009432">
    <property type="term" value="P:SOS response"/>
    <property type="evidence" value="ECO:0007669"/>
    <property type="project" value="TreeGrafter"/>
</dbReference>
<dbReference type="AlphaFoldDB" id="A0A2P8D1E0"/>
<dbReference type="GO" id="GO:0018169">
    <property type="term" value="F:ribosomal S6-glutamic acid ligase activity"/>
    <property type="evidence" value="ECO:0007669"/>
    <property type="project" value="TreeGrafter"/>
</dbReference>
<accession>A0A2P8D1E0</accession>
<protein>
    <submittedName>
        <fullName evidence="1">ATP-GRASP peptide maturase of grasp-with-spasm system</fullName>
    </submittedName>
</protein>
<dbReference type="Gene3D" id="3.30.470.20">
    <property type="entry name" value="ATP-grasp fold, B domain"/>
    <property type="match status" value="1"/>
</dbReference>
<organism evidence="1 2">
    <name type="scientific">Taibaiella chishuiensis</name>
    <dbReference type="NCBI Taxonomy" id="1434707"/>
    <lineage>
        <taxon>Bacteria</taxon>
        <taxon>Pseudomonadati</taxon>
        <taxon>Bacteroidota</taxon>
        <taxon>Chitinophagia</taxon>
        <taxon>Chitinophagales</taxon>
        <taxon>Chitinophagaceae</taxon>
        <taxon>Taibaiella</taxon>
    </lineage>
</organism>
<dbReference type="PANTHER" id="PTHR21621">
    <property type="entry name" value="RIBOSOMAL PROTEIN S6 MODIFICATION PROTEIN"/>
    <property type="match status" value="1"/>
</dbReference>
<gene>
    <name evidence="1" type="ORF">B0I18_10644</name>
</gene>
<keyword evidence="2" id="KW-1185">Reference proteome</keyword>
<dbReference type="SUPFAM" id="SSF56059">
    <property type="entry name" value="Glutathione synthetase ATP-binding domain-like"/>
    <property type="match status" value="1"/>
</dbReference>
<dbReference type="PANTHER" id="PTHR21621:SF0">
    <property type="entry name" value="BETA-CITRYLGLUTAMATE SYNTHASE B-RELATED"/>
    <property type="match status" value="1"/>
</dbReference>